<dbReference type="PANTHER" id="PTHR36454">
    <property type="entry name" value="LMO2823 PROTEIN"/>
    <property type="match status" value="1"/>
</dbReference>
<dbReference type="Pfam" id="PF06245">
    <property type="entry name" value="DUF1015"/>
    <property type="match status" value="1"/>
</dbReference>
<gene>
    <name evidence="1" type="ORF">H7344_17770</name>
</gene>
<name>A0ABR6UCT0_9ACTN</name>
<evidence type="ECO:0000313" key="1">
    <source>
        <dbReference type="EMBL" id="MBC2962143.1"/>
    </source>
</evidence>
<organism evidence="1 2">
    <name type="scientific">Nocardioides deserti</name>
    <dbReference type="NCBI Taxonomy" id="1588644"/>
    <lineage>
        <taxon>Bacteria</taxon>
        <taxon>Bacillati</taxon>
        <taxon>Actinomycetota</taxon>
        <taxon>Actinomycetes</taxon>
        <taxon>Propionibacteriales</taxon>
        <taxon>Nocardioidaceae</taxon>
        <taxon>Nocardioides</taxon>
    </lineage>
</organism>
<evidence type="ECO:0000313" key="2">
    <source>
        <dbReference type="Proteomes" id="UP000604001"/>
    </source>
</evidence>
<keyword evidence="2" id="KW-1185">Reference proteome</keyword>
<dbReference type="PANTHER" id="PTHR36454:SF1">
    <property type="entry name" value="DUF1015 DOMAIN-CONTAINING PROTEIN"/>
    <property type="match status" value="1"/>
</dbReference>
<dbReference type="EMBL" id="JACMYC010000017">
    <property type="protein sequence ID" value="MBC2962143.1"/>
    <property type="molecule type" value="Genomic_DNA"/>
</dbReference>
<dbReference type="Proteomes" id="UP000604001">
    <property type="component" value="Unassembled WGS sequence"/>
</dbReference>
<protein>
    <submittedName>
        <fullName evidence="1">DUF1015 family protein</fullName>
    </submittedName>
</protein>
<dbReference type="InterPro" id="IPR008323">
    <property type="entry name" value="UCP033563"/>
</dbReference>
<dbReference type="RefSeq" id="WP_186347336.1">
    <property type="nucleotide sequence ID" value="NZ_BMMR01000001.1"/>
</dbReference>
<proteinExistence type="predicted"/>
<reference evidence="1 2" key="1">
    <citation type="submission" date="2020-08" db="EMBL/GenBank/DDBJ databases">
        <title>novel species in genus Nocardioides.</title>
        <authorList>
            <person name="Zhang G."/>
        </authorList>
    </citation>
    <scope>NUCLEOTIDE SEQUENCE [LARGE SCALE GENOMIC DNA]</scope>
    <source>
        <strain evidence="1 2">SC8A-24</strain>
    </source>
</reference>
<comment type="caution">
    <text evidence="1">The sequence shown here is derived from an EMBL/GenBank/DDBJ whole genome shotgun (WGS) entry which is preliminary data.</text>
</comment>
<sequence length="374" mass="40652">MDPSAVVTPPYVAGPFALAPFRALMMAPRLVGDPSSARAFARPYGAVPERLDRWRVRGQLSRDDTPALYLHEYTAGGITVRGLVGVLDVSRRAAAPAERAIFPHEGIHPAQADELADRMTQMALNPAPILLVHRGRSETREILRDVRAEAPLREFTDRAGQQHRLWAVRDDERQALLAEQLAGTRALIADGHHRYSAYLRLQRRAPSTATGGGLAMLVDQDDTPLFLGAIHRLLVGSRYDDVRAAAEHVGLRFQELSPVAAVDALAPDTLVVTDSARWAALHVPVRPGRLAIEVLHEDLVPALARGPHRIGHHHSAEDVLAHAGPETGTAVLVPAPAVDHVLRIVAADRLLPQKATSFQPKPSTGVLIRSLRDV</sequence>
<accession>A0ABR6UCT0</accession>